<comment type="subcellular location">
    <subcellularLocation>
        <location evidence="1">Mitochondrion</location>
    </subcellularLocation>
</comment>
<evidence type="ECO:0000256" key="3">
    <source>
        <dbReference type="ARBA" id="ARBA00023128"/>
    </source>
</evidence>
<evidence type="ECO:0000259" key="5">
    <source>
        <dbReference type="Pfam" id="PF01571"/>
    </source>
</evidence>
<name>A0A9N9E1I8_9GLOM</name>
<dbReference type="GO" id="GO:0005759">
    <property type="term" value="C:mitochondrial matrix"/>
    <property type="evidence" value="ECO:0007669"/>
    <property type="project" value="TreeGrafter"/>
</dbReference>
<evidence type="ECO:0000313" key="6">
    <source>
        <dbReference type="EMBL" id="CAG8657209.1"/>
    </source>
</evidence>
<feature type="non-terminal residue" evidence="6">
    <location>
        <position position="1"/>
    </location>
</feature>
<evidence type="ECO:0000313" key="7">
    <source>
        <dbReference type="Proteomes" id="UP000789508"/>
    </source>
</evidence>
<evidence type="ECO:0000256" key="4">
    <source>
        <dbReference type="ARBA" id="ARBA00093447"/>
    </source>
</evidence>
<dbReference type="Pfam" id="PF01571">
    <property type="entry name" value="GCV_T"/>
    <property type="match status" value="1"/>
</dbReference>
<dbReference type="AlphaFoldDB" id="A0A9N9E1I8"/>
<comment type="similarity">
    <text evidence="4">Belongs to the GcvT family. CAF17/IBA57 subfamily.</text>
</comment>
<reference evidence="6" key="1">
    <citation type="submission" date="2021-06" db="EMBL/GenBank/DDBJ databases">
        <authorList>
            <person name="Kallberg Y."/>
            <person name="Tangrot J."/>
            <person name="Rosling A."/>
        </authorList>
    </citation>
    <scope>NUCLEOTIDE SEQUENCE</scope>
    <source>
        <strain evidence="6">FL130A</strain>
    </source>
</reference>
<feature type="domain" description="GCVT N-terminal" evidence="5">
    <location>
        <begin position="65"/>
        <end position="181"/>
    </location>
</feature>
<gene>
    <name evidence="6" type="ORF">ALEPTO_LOCUS10205</name>
</gene>
<dbReference type="InterPro" id="IPR017703">
    <property type="entry name" value="YgfZ/GCV_T_CS"/>
</dbReference>
<dbReference type="PANTHER" id="PTHR22602">
    <property type="entry name" value="TRANSFERASE CAF17, MITOCHONDRIAL-RELATED"/>
    <property type="match status" value="1"/>
</dbReference>
<evidence type="ECO:0000256" key="1">
    <source>
        <dbReference type="ARBA" id="ARBA00004173"/>
    </source>
</evidence>
<dbReference type="OrthoDB" id="191995at2759"/>
<keyword evidence="7" id="KW-1185">Reference proteome</keyword>
<comment type="caution">
    <text evidence="6">The sequence shown here is derived from an EMBL/GenBank/DDBJ whole genome shotgun (WGS) entry which is preliminary data.</text>
</comment>
<sequence length="296" mass="34048">MNKFNSFRWLKPKTSFALLCNRNFLKNPSQRRTLIAREFNTSQITTNQPSSQAIDEEPVHQGEHYIQVPKRGLMELAGEDTMKFLQGLITNDIKSMNTGVNVFYTAFLNSMGRVLFDAFIYQKNGSPEPVFLVECDLRIIPEFTKHLKKYLLRSKVAIKDVSSEYKIWNIWGNKNILDNLTLNSTLPKSGYVDQRCAGMGLRIVMPANMKPNLTSNFTELPSEEYVIRRILHGVPEGIDDFVPEKALPLQSNFDYMGGIDFRKGCYIGQELTFRTYHTGVTRRRILPIQLYPFDAT</sequence>
<dbReference type="InterPro" id="IPR027266">
    <property type="entry name" value="TrmE/GcvT-like"/>
</dbReference>
<evidence type="ECO:0000256" key="2">
    <source>
        <dbReference type="ARBA" id="ARBA00022946"/>
    </source>
</evidence>
<proteinExistence type="inferred from homology"/>
<dbReference type="SUPFAM" id="SSF103025">
    <property type="entry name" value="Folate-binding domain"/>
    <property type="match status" value="1"/>
</dbReference>
<dbReference type="EMBL" id="CAJVPS010010340">
    <property type="protein sequence ID" value="CAG8657209.1"/>
    <property type="molecule type" value="Genomic_DNA"/>
</dbReference>
<dbReference type="PANTHER" id="PTHR22602:SF0">
    <property type="entry name" value="TRANSFERASE CAF17, MITOCHONDRIAL-RELATED"/>
    <property type="match status" value="1"/>
</dbReference>
<dbReference type="InterPro" id="IPR006222">
    <property type="entry name" value="GCVT_N"/>
</dbReference>
<accession>A0A9N9E1I8</accession>
<protein>
    <submittedName>
        <fullName evidence="6">7589_t:CDS:1</fullName>
    </submittedName>
</protein>
<dbReference type="InterPro" id="IPR045179">
    <property type="entry name" value="YgfZ/GcvT"/>
</dbReference>
<dbReference type="Proteomes" id="UP000789508">
    <property type="component" value="Unassembled WGS sequence"/>
</dbReference>
<dbReference type="NCBIfam" id="TIGR03317">
    <property type="entry name" value="ygfZ_signature"/>
    <property type="match status" value="1"/>
</dbReference>
<dbReference type="Gene3D" id="3.30.1360.120">
    <property type="entry name" value="Probable tRNA modification gtpase trme, domain 1"/>
    <property type="match status" value="1"/>
</dbReference>
<keyword evidence="2" id="KW-0809">Transit peptide</keyword>
<feature type="non-terminal residue" evidence="6">
    <location>
        <position position="296"/>
    </location>
</feature>
<keyword evidence="3" id="KW-0496">Mitochondrion</keyword>
<dbReference type="GO" id="GO:0016226">
    <property type="term" value="P:iron-sulfur cluster assembly"/>
    <property type="evidence" value="ECO:0007669"/>
    <property type="project" value="TreeGrafter"/>
</dbReference>
<organism evidence="6 7">
    <name type="scientific">Ambispora leptoticha</name>
    <dbReference type="NCBI Taxonomy" id="144679"/>
    <lineage>
        <taxon>Eukaryota</taxon>
        <taxon>Fungi</taxon>
        <taxon>Fungi incertae sedis</taxon>
        <taxon>Mucoromycota</taxon>
        <taxon>Glomeromycotina</taxon>
        <taxon>Glomeromycetes</taxon>
        <taxon>Archaeosporales</taxon>
        <taxon>Ambisporaceae</taxon>
        <taxon>Ambispora</taxon>
    </lineage>
</organism>